<reference evidence="1" key="2">
    <citation type="submission" date="2022-01" db="EMBL/GenBank/DDBJ databases">
        <authorList>
            <person name="Yamashiro T."/>
            <person name="Shiraishi A."/>
            <person name="Satake H."/>
            <person name="Nakayama K."/>
        </authorList>
    </citation>
    <scope>NUCLEOTIDE SEQUENCE</scope>
</reference>
<evidence type="ECO:0000313" key="1">
    <source>
        <dbReference type="EMBL" id="GJT03078.1"/>
    </source>
</evidence>
<gene>
    <name evidence="1" type="ORF">Tco_0824247</name>
</gene>
<dbReference type="EMBL" id="BQNB010012397">
    <property type="protein sequence ID" value="GJT03078.1"/>
    <property type="molecule type" value="Genomic_DNA"/>
</dbReference>
<name>A0ABQ5APK3_9ASTR</name>
<accession>A0ABQ5APK3</accession>
<proteinExistence type="predicted"/>
<protein>
    <submittedName>
        <fullName evidence="1">Uncharacterized protein</fullName>
    </submittedName>
</protein>
<comment type="caution">
    <text evidence="1">The sequence shown here is derived from an EMBL/GenBank/DDBJ whole genome shotgun (WGS) entry which is preliminary data.</text>
</comment>
<keyword evidence="2" id="KW-1185">Reference proteome</keyword>
<sequence length="587" mass="70503">MKVIKVGSKKLGLLKINDDSFAYNLPLGIIFYEFNRLSGMDDDLFTYEVKIPGVPNIPCDKKEGDDSDNVRSYKKQFNEYMEIKKQWVTHGIDADIEYDPYDVEFAEWLASKFYNHKTMDRYTKNALWIYWTRGDDEVELTDEEFSDPDNKNLIDKDEVAKIFRIETDIFDFETLVCKAFNEFNYLLKIDTNLLTSDILRFKTYDEFKNEWMNEWNKRIPWVLEEPWSENGIPIDGIHHIYGKLKEEALKQKSIYKGSWGDATQGVMNFCTWLKRCFRNFHELYYEILVKLEECWWKMNDHECSPFTNWRNHIHKTYANTNINNNYNPYLDVSRTFNHDARRNDDEAIHKERKSNNEHNIRNFDCDLVRDNARYHSNEEEEQYEEDRCKMLGNPCQKPPVCKIRRFEVIKYSFGPAEKYIAIKECEYEDLTRIEEDACHAYQEIFRIMDEGWCPTKDHLTSFDMIYIRWPVQFVKYPTRCHILSPVKELCPQSLRRSIRRRFRISKKAWVLFFAYLDNRTSPRVPTYLDNQNTTLFQTLDLTVHDLDRFFNEVEFVVDLDFIQQYSKSFVRHAFLQVRDVKSTVNSA</sequence>
<organism evidence="1 2">
    <name type="scientific">Tanacetum coccineum</name>
    <dbReference type="NCBI Taxonomy" id="301880"/>
    <lineage>
        <taxon>Eukaryota</taxon>
        <taxon>Viridiplantae</taxon>
        <taxon>Streptophyta</taxon>
        <taxon>Embryophyta</taxon>
        <taxon>Tracheophyta</taxon>
        <taxon>Spermatophyta</taxon>
        <taxon>Magnoliopsida</taxon>
        <taxon>eudicotyledons</taxon>
        <taxon>Gunneridae</taxon>
        <taxon>Pentapetalae</taxon>
        <taxon>asterids</taxon>
        <taxon>campanulids</taxon>
        <taxon>Asterales</taxon>
        <taxon>Asteraceae</taxon>
        <taxon>Asteroideae</taxon>
        <taxon>Anthemideae</taxon>
        <taxon>Anthemidinae</taxon>
        <taxon>Tanacetum</taxon>
    </lineage>
</organism>
<evidence type="ECO:0000313" key="2">
    <source>
        <dbReference type="Proteomes" id="UP001151760"/>
    </source>
</evidence>
<dbReference type="Proteomes" id="UP001151760">
    <property type="component" value="Unassembled WGS sequence"/>
</dbReference>
<reference evidence="1" key="1">
    <citation type="journal article" date="2022" name="Int. J. Mol. Sci.">
        <title>Draft Genome of Tanacetum Coccineum: Genomic Comparison of Closely Related Tanacetum-Family Plants.</title>
        <authorList>
            <person name="Yamashiro T."/>
            <person name="Shiraishi A."/>
            <person name="Nakayama K."/>
            <person name="Satake H."/>
        </authorList>
    </citation>
    <scope>NUCLEOTIDE SEQUENCE</scope>
</reference>